<sequence>TEDEEPARLPPESSYLVLAAMPAKTCYDEDWKVFDPKAFIKNLPLLSEEQLVHQPACPLKTHSTPKYLLILDLDKTLVHCSHNTTLIFPVLFKYGNCLVYICLHPYYFWEFLERMCKHLEIILFTASKVYADKPLNILYPAKKPVSHQLFREHGLYVPGNYTNDLNILGSDLSKTIIISNAPQAF</sequence>
<reference evidence="3" key="1">
    <citation type="submission" date="2025-08" db="UniProtKB">
        <authorList>
            <consortium name="Ensembl"/>
        </authorList>
    </citation>
    <scope>IDENTIFICATION</scope>
</reference>
<organism evidence="3">
    <name type="scientific">Petromyzon marinus</name>
    <name type="common">Sea lamprey</name>
    <dbReference type="NCBI Taxonomy" id="7757"/>
    <lineage>
        <taxon>Eukaryota</taxon>
        <taxon>Metazoa</taxon>
        <taxon>Chordata</taxon>
        <taxon>Craniata</taxon>
        <taxon>Vertebrata</taxon>
        <taxon>Cyclostomata</taxon>
        <taxon>Hyperoartia</taxon>
        <taxon>Petromyzontiformes</taxon>
        <taxon>Petromyzontidae</taxon>
        <taxon>Petromyzon</taxon>
    </lineage>
</organism>
<evidence type="ECO:0000259" key="2">
    <source>
        <dbReference type="PROSITE" id="PS50969"/>
    </source>
</evidence>
<dbReference type="GO" id="GO:0015031">
    <property type="term" value="P:protein transport"/>
    <property type="evidence" value="ECO:0007669"/>
    <property type="project" value="UniProtKB-KW"/>
</dbReference>
<dbReference type="AlphaFoldDB" id="S4RVT8"/>
<dbReference type="InterPro" id="IPR050365">
    <property type="entry name" value="TIM50"/>
</dbReference>
<dbReference type="CDD" id="cd07521">
    <property type="entry name" value="HAD_FCP1-like"/>
    <property type="match status" value="1"/>
</dbReference>
<dbReference type="SMART" id="SM00577">
    <property type="entry name" value="CPDc"/>
    <property type="match status" value="1"/>
</dbReference>
<dbReference type="InterPro" id="IPR023214">
    <property type="entry name" value="HAD_sf"/>
</dbReference>
<comment type="subunit">
    <text evidence="1">Component of the TIM23 complex.</text>
</comment>
<dbReference type="GO" id="GO:0005744">
    <property type="term" value="C:TIM23 mitochondrial import inner membrane translocase complex"/>
    <property type="evidence" value="ECO:0007669"/>
    <property type="project" value="UniProtKB-UniRule"/>
</dbReference>
<proteinExistence type="inferred from homology"/>
<comment type="function">
    <text evidence="1">Essential component of the TIM23 complex, a complex that mediates the translocation of transit peptide-containing proteins across the mitochondrial inner membrane.</text>
</comment>
<dbReference type="Gene3D" id="3.40.50.1000">
    <property type="entry name" value="HAD superfamily/HAD-like"/>
    <property type="match status" value="1"/>
</dbReference>
<dbReference type="InterPro" id="IPR004274">
    <property type="entry name" value="FCP1_dom"/>
</dbReference>
<evidence type="ECO:0000256" key="1">
    <source>
        <dbReference type="RuleBase" id="RU365079"/>
    </source>
</evidence>
<comment type="similarity">
    <text evidence="1">Belongs to the TIM50 family.</text>
</comment>
<keyword evidence="1" id="KW-0813">Transport</keyword>
<dbReference type="STRING" id="7757.ENSPMAP00000009328"/>
<evidence type="ECO:0000313" key="3">
    <source>
        <dbReference type="Ensembl" id="ENSPMAP00000009328.1"/>
    </source>
</evidence>
<dbReference type="Ensembl" id="ENSPMAT00000009368.1">
    <property type="protein sequence ID" value="ENSPMAP00000009328.1"/>
    <property type="gene ID" value="ENSPMAG00000008480.1"/>
</dbReference>
<feature type="domain" description="FCP1 homology" evidence="2">
    <location>
        <begin position="62"/>
        <end position="185"/>
    </location>
</feature>
<reference evidence="3" key="2">
    <citation type="submission" date="2025-09" db="UniProtKB">
        <authorList>
            <consortium name="Ensembl"/>
        </authorList>
    </citation>
    <scope>IDENTIFICATION</scope>
</reference>
<keyword evidence="1" id="KW-0653">Protein transport</keyword>
<protein>
    <recommendedName>
        <fullName evidence="1">Mitochondrial import inner membrane translocase subunit TIM50</fullName>
    </recommendedName>
</protein>
<keyword evidence="1" id="KW-0496">Mitochondrion</keyword>
<dbReference type="PANTHER" id="PTHR12210">
    <property type="entry name" value="DULLARD PROTEIN PHOSPHATASE"/>
    <property type="match status" value="1"/>
</dbReference>
<name>S4RVT8_PETMA</name>
<accession>S4RVT8</accession>
<dbReference type="InterPro" id="IPR036412">
    <property type="entry name" value="HAD-like_sf"/>
</dbReference>
<dbReference type="GeneTree" id="ENSGT01040000240503"/>
<keyword evidence="1" id="KW-0809">Transit peptide</keyword>
<dbReference type="HOGENOM" id="CLU_020262_6_0_1"/>
<dbReference type="OMA" id="CEYPNIF"/>
<dbReference type="Pfam" id="PF03031">
    <property type="entry name" value="NIF"/>
    <property type="match status" value="1"/>
</dbReference>
<dbReference type="SUPFAM" id="SSF56784">
    <property type="entry name" value="HAD-like"/>
    <property type="match status" value="1"/>
</dbReference>
<comment type="subcellular location">
    <subcellularLocation>
        <location evidence="1">Mitochondrion inner membrane</location>
        <topology evidence="1">Single-pass membrane protein</topology>
    </subcellularLocation>
</comment>
<keyword evidence="1" id="KW-0811">Translocation</keyword>
<dbReference type="PROSITE" id="PS50969">
    <property type="entry name" value="FCP1"/>
    <property type="match status" value="1"/>
</dbReference>